<proteinExistence type="predicted"/>
<accession>A0AC61QU65</accession>
<comment type="caution">
    <text evidence="1">The sequence shown here is derived from an EMBL/GenBank/DDBJ whole genome shotgun (WGS) entry which is preliminary data.</text>
</comment>
<gene>
    <name evidence="1" type="ORF">E5358_00780</name>
</gene>
<protein>
    <submittedName>
        <fullName evidence="1">S41 family peptidase</fullName>
    </submittedName>
</protein>
<evidence type="ECO:0000313" key="1">
    <source>
        <dbReference type="EMBL" id="TGX84204.1"/>
    </source>
</evidence>
<keyword evidence="2" id="KW-1185">Reference proteome</keyword>
<dbReference type="EMBL" id="SRZC01000001">
    <property type="protein sequence ID" value="TGX84204.1"/>
    <property type="molecule type" value="Genomic_DNA"/>
</dbReference>
<evidence type="ECO:0000313" key="2">
    <source>
        <dbReference type="Proteomes" id="UP000308886"/>
    </source>
</evidence>
<organism evidence="1 2">
    <name type="scientific">Palleniella muris</name>
    <dbReference type="NCBI Taxonomy" id="3038145"/>
    <lineage>
        <taxon>Bacteria</taxon>
        <taxon>Pseudomonadati</taxon>
        <taxon>Bacteroidota</taxon>
        <taxon>Bacteroidia</taxon>
        <taxon>Bacteroidales</taxon>
        <taxon>Prevotellaceae</taxon>
        <taxon>Palleniella</taxon>
    </lineage>
</organism>
<reference evidence="1" key="1">
    <citation type="submission" date="2019-04" db="EMBL/GenBank/DDBJ databases">
        <title>Microbes associate with the intestines of laboratory mice.</title>
        <authorList>
            <person name="Navarre W."/>
            <person name="Wong E."/>
            <person name="Huang K."/>
            <person name="Tropini C."/>
            <person name="Ng K."/>
            <person name="Yu B."/>
        </authorList>
    </citation>
    <scope>NUCLEOTIDE SEQUENCE</scope>
    <source>
        <strain evidence="1">NM73_A23</strain>
    </source>
</reference>
<name>A0AC61QU65_9BACT</name>
<dbReference type="Proteomes" id="UP000308886">
    <property type="component" value="Unassembled WGS sequence"/>
</dbReference>
<sequence length="522" mass="58430">MKKLLIFLALLPLAAAGQMKIKIGADSPLRKLQIAQLAIENLYVDTVDANKLVEDGIRGMLEKLDPHSSFTTAKETQELNEPLQGNFDGIGVQFNVIEDTLIVLQTVHGGPSEKVGIIAGDRIIAVNDTAIAGVKMSRTDIMKRLRGKRGTKVNVLVKRAGEKKPISFIIKRDKIPVHSMDAAYMVEPGIGYIRLGNFGATTHKELLQAADSLKRQGMVDLILDLQDNGGGYLSAAEDVANEFLEKGTLIVYTTGRSVPRHESKADGRGRLQTGKVVVLVNEFTASAAEIVSGAVQDHDRGIIIGRRTFGKGLVQRPVELPDGSMIRLTVAHYYTPTGRCIQKPYKPGDRKDYDMDFEQRLKHGELTCRDSIHFDDSLKYETLREHRTVYGGGGIMPDIFVPLDTLQYTRFHRSLVAKGIVVQEVIKYYDKNRRQLKKFKIINDFKRDFNIPETLIAAIVEEGRKQKVEPADEKEKQRTMPYLKDQLRALIARDLYGESAYFEIINPTNPTFNAGLEEIKRK</sequence>